<dbReference type="STRING" id="570947.SAMN05421687_11412"/>
<reference evidence="2" key="1">
    <citation type="submission" date="2017-01" db="EMBL/GenBank/DDBJ databases">
        <authorList>
            <person name="Varghese N."/>
            <person name="Submissions S."/>
        </authorList>
    </citation>
    <scope>NUCLEOTIDE SEQUENCE [LARGE SCALE GENOMIC DNA]</scope>
    <source>
        <strain evidence="2">DSM 23127</strain>
    </source>
</reference>
<gene>
    <name evidence="1" type="ORF">SAMN05421687_11412</name>
</gene>
<proteinExistence type="predicted"/>
<protein>
    <recommendedName>
        <fullName evidence="3">Short chain dehydrogenase</fullName>
    </recommendedName>
</protein>
<dbReference type="Gene3D" id="3.40.50.720">
    <property type="entry name" value="NAD(P)-binding Rossmann-like Domain"/>
    <property type="match status" value="1"/>
</dbReference>
<evidence type="ECO:0008006" key="3">
    <source>
        <dbReference type="Google" id="ProtNLM"/>
    </source>
</evidence>
<keyword evidence="2" id="KW-1185">Reference proteome</keyword>
<dbReference type="EMBL" id="FTOC01000014">
    <property type="protein sequence ID" value="SIS62765.1"/>
    <property type="molecule type" value="Genomic_DNA"/>
</dbReference>
<sequence>MDLGNVLIFGGTGMLAEATEWIATHSTTAVIYGRDTRKLERLANTHGVVPETLDYNNINEVKEQVTHAYEKYGSIDMVVAWIHSTSPHAISEIKDTIRKLQPDHQWTLIVVKGSSKVSDITGREQQGPDNCSVKEVRLGFILSESGWRWLTHEEISGGVIQAITGNDEEITVGRLEPWEKRQ</sequence>
<dbReference type="RefSeq" id="WP_076560585.1">
    <property type="nucleotide sequence ID" value="NZ_FTOC01000014.1"/>
</dbReference>
<accession>A0A1N7KMC5</accession>
<name>A0A1N7KMC5_9BACI</name>
<dbReference type="SUPFAM" id="SSF51735">
    <property type="entry name" value="NAD(P)-binding Rossmann-fold domains"/>
    <property type="match status" value="1"/>
</dbReference>
<dbReference type="OrthoDB" id="7922774at2"/>
<dbReference type="Proteomes" id="UP000187608">
    <property type="component" value="Unassembled WGS sequence"/>
</dbReference>
<evidence type="ECO:0000313" key="2">
    <source>
        <dbReference type="Proteomes" id="UP000187608"/>
    </source>
</evidence>
<evidence type="ECO:0000313" key="1">
    <source>
        <dbReference type="EMBL" id="SIS62765.1"/>
    </source>
</evidence>
<organism evidence="1 2">
    <name type="scientific">Salimicrobium flavidum</name>
    <dbReference type="NCBI Taxonomy" id="570947"/>
    <lineage>
        <taxon>Bacteria</taxon>
        <taxon>Bacillati</taxon>
        <taxon>Bacillota</taxon>
        <taxon>Bacilli</taxon>
        <taxon>Bacillales</taxon>
        <taxon>Bacillaceae</taxon>
        <taxon>Salimicrobium</taxon>
    </lineage>
</organism>
<dbReference type="InterPro" id="IPR036291">
    <property type="entry name" value="NAD(P)-bd_dom_sf"/>
</dbReference>
<dbReference type="AlphaFoldDB" id="A0A1N7KMC5"/>